<evidence type="ECO:0000313" key="10">
    <source>
        <dbReference type="EnsemblMetazoa" id="XP_020894255.1"/>
    </source>
</evidence>
<keyword evidence="7 8" id="KW-0687">Ribonucleoprotein</keyword>
<comment type="similarity">
    <text evidence="2 8">Belongs to the SRP14 family.</text>
</comment>
<evidence type="ECO:0000256" key="4">
    <source>
        <dbReference type="ARBA" id="ARBA00022490"/>
    </source>
</evidence>
<feature type="region of interest" description="Disordered" evidence="9">
    <location>
        <begin position="32"/>
        <end position="56"/>
    </location>
</feature>
<dbReference type="GO" id="GO:0006614">
    <property type="term" value="P:SRP-dependent cotranslational protein targeting to membrane"/>
    <property type="evidence" value="ECO:0007669"/>
    <property type="project" value="UniProtKB-UniRule"/>
</dbReference>
<feature type="region of interest" description="Disordered" evidence="9">
    <location>
        <begin position="97"/>
        <end position="120"/>
    </location>
</feature>
<sequence>MVLLDNDGFLTQLTYLLQKSRSSGSVNITLKKYNGQTKPKPRGSKKTSKLTSVEQEGESRCLFRAARGNKKISTVVFSKDINRFHLAYANVLKANMDNLKKRDKKAEKSKAKSKKSKATQ</sequence>
<name>A0A913WUC4_EXADI</name>
<evidence type="ECO:0000256" key="9">
    <source>
        <dbReference type="SAM" id="MobiDB-lite"/>
    </source>
</evidence>
<evidence type="ECO:0000256" key="6">
    <source>
        <dbReference type="ARBA" id="ARBA00023135"/>
    </source>
</evidence>
<evidence type="ECO:0000256" key="5">
    <source>
        <dbReference type="ARBA" id="ARBA00022884"/>
    </source>
</evidence>
<dbReference type="OrthoDB" id="19209at2759"/>
<dbReference type="Pfam" id="PF02290">
    <property type="entry name" value="SRP14"/>
    <property type="match status" value="1"/>
</dbReference>
<dbReference type="GO" id="GO:0030942">
    <property type="term" value="F:endoplasmic reticulum signal peptide binding"/>
    <property type="evidence" value="ECO:0007669"/>
    <property type="project" value="UniProtKB-UniRule"/>
</dbReference>
<dbReference type="Proteomes" id="UP000887567">
    <property type="component" value="Unplaced"/>
</dbReference>
<proteinExistence type="inferred from homology"/>
<feature type="compositionally biased region" description="Basic and acidic residues" evidence="9">
    <location>
        <begin position="98"/>
        <end position="110"/>
    </location>
</feature>
<dbReference type="EnsemblMetazoa" id="XM_021038596.2">
    <property type="protein sequence ID" value="XP_020894255.1"/>
    <property type="gene ID" value="LOC110233316"/>
</dbReference>
<keyword evidence="4 8" id="KW-0963">Cytoplasm</keyword>
<dbReference type="SUPFAM" id="SSF54762">
    <property type="entry name" value="Signal recognition particle alu RNA binding heterodimer, SRP9/14"/>
    <property type="match status" value="1"/>
</dbReference>
<evidence type="ECO:0000256" key="2">
    <source>
        <dbReference type="ARBA" id="ARBA00010349"/>
    </source>
</evidence>
<keyword evidence="5 8" id="KW-0694">RNA-binding</keyword>
<dbReference type="AlphaFoldDB" id="A0A913WUC4"/>
<comment type="subcellular location">
    <subcellularLocation>
        <location evidence="1 8">Cytoplasm</location>
    </subcellularLocation>
</comment>
<protein>
    <recommendedName>
        <fullName evidence="3 8">Signal recognition particle 14 kDa protein</fullName>
        <shortName evidence="8">SRP14</shortName>
    </recommendedName>
</protein>
<dbReference type="PANTHER" id="PTHR12013">
    <property type="entry name" value="SIGNAL RECOGNITION PARTICLE 14 KD PROTEIN"/>
    <property type="match status" value="1"/>
</dbReference>
<dbReference type="FunFam" id="3.30.720.10:FF:000003">
    <property type="entry name" value="Signal recognition particle 14"/>
    <property type="match status" value="1"/>
</dbReference>
<dbReference type="InterPro" id="IPR003210">
    <property type="entry name" value="Signal_recog_particle_SRP14"/>
</dbReference>
<evidence type="ECO:0000256" key="7">
    <source>
        <dbReference type="ARBA" id="ARBA00023274"/>
    </source>
</evidence>
<keyword evidence="11" id="KW-1185">Reference proteome</keyword>
<dbReference type="RefSeq" id="XP_020894255.1">
    <property type="nucleotide sequence ID" value="XM_021038596.2"/>
</dbReference>
<comment type="function">
    <text evidence="8">Component of the signal recognition particle (SRP) complex, a ribonucleoprotein complex that mediates the cotranslational targeting of secretory and membrane proteins to the endoplasmic reticulum (ER). SRP9 together with SRP14 and the Alu portion of the SRP RNA, constitutes the elongation arrest domain of SRP. The complex of SRP9 and SRP14 is required for SRP RNA binding.</text>
</comment>
<dbReference type="GeneID" id="110233316"/>
<evidence type="ECO:0000256" key="8">
    <source>
        <dbReference type="RuleBase" id="RU368100"/>
    </source>
</evidence>
<dbReference type="Gene3D" id="3.30.720.10">
    <property type="entry name" value="Signal recognition particle alu RNA binding heterodimer, srp9/1"/>
    <property type="match status" value="1"/>
</dbReference>
<keyword evidence="6 8" id="KW-0733">Signal recognition particle</keyword>
<evidence type="ECO:0000256" key="3">
    <source>
        <dbReference type="ARBA" id="ARBA00017926"/>
    </source>
</evidence>
<feature type="compositionally biased region" description="Basic residues" evidence="9">
    <location>
        <begin position="39"/>
        <end position="48"/>
    </location>
</feature>
<accession>A0A913WUC4</accession>
<dbReference type="GO" id="GO:0005786">
    <property type="term" value="C:signal recognition particle, endoplasmic reticulum targeting"/>
    <property type="evidence" value="ECO:0007669"/>
    <property type="project" value="UniProtKB-UniRule"/>
</dbReference>
<organism evidence="10 11">
    <name type="scientific">Exaiptasia diaphana</name>
    <name type="common">Tropical sea anemone</name>
    <name type="synonym">Aiptasia pulchella</name>
    <dbReference type="NCBI Taxonomy" id="2652724"/>
    <lineage>
        <taxon>Eukaryota</taxon>
        <taxon>Metazoa</taxon>
        <taxon>Cnidaria</taxon>
        <taxon>Anthozoa</taxon>
        <taxon>Hexacorallia</taxon>
        <taxon>Actiniaria</taxon>
        <taxon>Aiptasiidae</taxon>
        <taxon>Exaiptasia</taxon>
    </lineage>
</organism>
<dbReference type="KEGG" id="epa:110233316"/>
<evidence type="ECO:0000313" key="11">
    <source>
        <dbReference type="Proteomes" id="UP000887567"/>
    </source>
</evidence>
<dbReference type="OMA" id="RFNGHNK"/>
<feature type="compositionally biased region" description="Basic residues" evidence="9">
    <location>
        <begin position="111"/>
        <end position="120"/>
    </location>
</feature>
<comment type="subunit">
    <text evidence="8">Heterodimer with SRP9; binds RNA as heterodimer. Component of a signal recognition particle (SRP) complex that consists of a 7SL RNA molecule of 300 nucleotides and six protein subunits: SRP72, SRP68, SRP54, SRP19, SRP14 and SRP9.</text>
</comment>
<reference evidence="10" key="1">
    <citation type="submission" date="2022-11" db="UniProtKB">
        <authorList>
            <consortium name="EnsemblMetazoa"/>
        </authorList>
    </citation>
    <scope>IDENTIFICATION</scope>
</reference>
<evidence type="ECO:0000256" key="1">
    <source>
        <dbReference type="ARBA" id="ARBA00004496"/>
    </source>
</evidence>
<dbReference type="InterPro" id="IPR009018">
    <property type="entry name" value="Signal_recog_particle_SRP9/14"/>
</dbReference>
<dbReference type="GO" id="GO:0008312">
    <property type="term" value="F:7S RNA binding"/>
    <property type="evidence" value="ECO:0007669"/>
    <property type="project" value="UniProtKB-UniRule"/>
</dbReference>